<dbReference type="EMBL" id="AUPL01006111">
    <property type="protein sequence ID" value="ESL06217.1"/>
    <property type="molecule type" value="Genomic_DNA"/>
</dbReference>
<dbReference type="Pfam" id="PF10274">
    <property type="entry name" value="ParcG"/>
    <property type="match status" value="1"/>
</dbReference>
<dbReference type="Proteomes" id="UP000031737">
    <property type="component" value="Unassembled WGS sequence"/>
</dbReference>
<dbReference type="PANTHER" id="PTHR21207:SF6">
    <property type="entry name" value="PACRGB"/>
    <property type="match status" value="1"/>
</dbReference>
<sequence>MAFSRAERKKLLRDRELLPPLAESPFGPFPPGHGVKNETTVVKATGVAPSASAKVPSTTEKRHGGVGSGGGEAAGAESVPERPILVGHTGTGGMNFSTFKGNGENIRSQSDGRFGDPKGPGKAGALKKQKIPPTEFRSHYERGDLPLSIQQAATRSLLWRVNVATLDYHYFLPIFFDGLRELEEPFRFVATQGCYDLLERGESKILPTIPQLILPIKTALNTRHPAVIVNVLKVLQKLVLSADYVGQALVPYYRQILPIFNLYKDRNKNLGDRIDFTQRKRQNISDLINETLALLERYGGDDAYINIKYMVPTYESGIA</sequence>
<gene>
    <name evidence="2" type="ORF">TRSC58_06111</name>
</gene>
<keyword evidence="3" id="KW-1185">Reference proteome</keyword>
<comment type="caution">
    <text evidence="2">The sequence shown here is derived from an EMBL/GenBank/DDBJ whole genome shotgun (WGS) entry which is preliminary data.</text>
</comment>
<evidence type="ECO:0000256" key="1">
    <source>
        <dbReference type="SAM" id="MobiDB-lite"/>
    </source>
</evidence>
<name>A0A061IYW0_TRYRA</name>
<proteinExistence type="predicted"/>
<evidence type="ECO:0000313" key="2">
    <source>
        <dbReference type="EMBL" id="ESL06217.1"/>
    </source>
</evidence>
<dbReference type="GO" id="GO:0051879">
    <property type="term" value="F:Hsp90 protein binding"/>
    <property type="evidence" value="ECO:0007669"/>
    <property type="project" value="TreeGrafter"/>
</dbReference>
<evidence type="ECO:0000313" key="3">
    <source>
        <dbReference type="Proteomes" id="UP000031737"/>
    </source>
</evidence>
<feature type="compositionally biased region" description="Polar residues" evidence="1">
    <location>
        <begin position="94"/>
        <end position="111"/>
    </location>
</feature>
<dbReference type="VEuPathDB" id="TriTrypDB:TRSC58_06111"/>
<dbReference type="InterPro" id="IPR016024">
    <property type="entry name" value="ARM-type_fold"/>
</dbReference>
<accession>A0A061IYW0</accession>
<feature type="region of interest" description="Disordered" evidence="1">
    <location>
        <begin position="1"/>
        <end position="130"/>
    </location>
</feature>
<dbReference type="InterPro" id="IPR019399">
    <property type="entry name" value="Parkin_co-regulated_protein"/>
</dbReference>
<dbReference type="GO" id="GO:0030544">
    <property type="term" value="F:Hsp70 protein binding"/>
    <property type="evidence" value="ECO:0007669"/>
    <property type="project" value="TreeGrafter"/>
</dbReference>
<dbReference type="OrthoDB" id="5954824at2759"/>
<organism evidence="2 3">
    <name type="scientific">Trypanosoma rangeli SC58</name>
    <dbReference type="NCBI Taxonomy" id="429131"/>
    <lineage>
        <taxon>Eukaryota</taxon>
        <taxon>Discoba</taxon>
        <taxon>Euglenozoa</taxon>
        <taxon>Kinetoplastea</taxon>
        <taxon>Metakinetoplastina</taxon>
        <taxon>Trypanosomatida</taxon>
        <taxon>Trypanosomatidae</taxon>
        <taxon>Trypanosoma</taxon>
        <taxon>Herpetosoma</taxon>
    </lineage>
</organism>
<reference evidence="2 3" key="1">
    <citation type="submission" date="2013-07" db="EMBL/GenBank/DDBJ databases">
        <authorList>
            <person name="Stoco P.H."/>
            <person name="Wagner G."/>
            <person name="Gerber A."/>
            <person name="Zaha A."/>
            <person name="Thompson C."/>
            <person name="Bartholomeu D.C."/>
            <person name="Luckemeyer D.D."/>
            <person name="Bahia D."/>
            <person name="Loreto E."/>
            <person name="Prestes E.B."/>
            <person name="Lima F.M."/>
            <person name="Rodrigues-Luiz G."/>
            <person name="Vallejo G.A."/>
            <person name="Filho J.F."/>
            <person name="Monteiro K.M."/>
            <person name="Tyler K.M."/>
            <person name="de Almeida L.G."/>
            <person name="Ortiz M.F."/>
            <person name="Siervo M.A."/>
            <person name="de Moraes M.H."/>
            <person name="Cunha O.L."/>
            <person name="Mendonca-Neto R."/>
            <person name="Silva R."/>
            <person name="Teixeira S.M."/>
            <person name="Murta S.M."/>
            <person name="Sincero T.C."/>
            <person name="Mendes T.A."/>
            <person name="Urmenyi T.P."/>
            <person name="Silva V.G."/>
            <person name="da Rocha W.D."/>
            <person name="Andersson B."/>
            <person name="Romanha A.J."/>
            <person name="Steindel M."/>
            <person name="de Vasconcelos A.T."/>
            <person name="Grisard E.C."/>
        </authorList>
    </citation>
    <scope>NUCLEOTIDE SEQUENCE [LARGE SCALE GENOMIC DNA]</scope>
    <source>
        <strain evidence="2 3">SC58</strain>
    </source>
</reference>
<dbReference type="PANTHER" id="PTHR21207">
    <property type="entry name" value="PARKIN COREGULATED GENE PROTEIN PARK2 COREGULATED"/>
    <property type="match status" value="1"/>
</dbReference>
<protein>
    <submittedName>
        <fullName evidence="2">Uncharacterized protein</fullName>
    </submittedName>
</protein>
<dbReference type="SUPFAM" id="SSF48371">
    <property type="entry name" value="ARM repeat"/>
    <property type="match status" value="1"/>
</dbReference>
<dbReference type="AlphaFoldDB" id="A0A061IYW0"/>